<protein>
    <submittedName>
        <fullName evidence="2">Uncharacterized protein</fullName>
    </submittedName>
</protein>
<dbReference type="GO" id="GO:0015074">
    <property type="term" value="P:DNA integration"/>
    <property type="evidence" value="ECO:0007669"/>
    <property type="project" value="InterPro"/>
</dbReference>
<evidence type="ECO:0000256" key="1">
    <source>
        <dbReference type="ARBA" id="ARBA00023172"/>
    </source>
</evidence>
<dbReference type="GO" id="GO:0006310">
    <property type="term" value="P:DNA recombination"/>
    <property type="evidence" value="ECO:0007669"/>
    <property type="project" value="UniProtKB-KW"/>
</dbReference>
<dbReference type="RefSeq" id="WP_150778997.1">
    <property type="nucleotide sequence ID" value="NZ_CABVIH010000005.1"/>
</dbReference>
<keyword evidence="1" id="KW-0233">DNA recombination</keyword>
<evidence type="ECO:0000313" key="2">
    <source>
        <dbReference type="EMBL" id="VVO68986.1"/>
    </source>
</evidence>
<name>A0A5E7I011_PSEFL</name>
<reference evidence="2 3" key="1">
    <citation type="submission" date="2019-09" db="EMBL/GenBank/DDBJ databases">
        <authorList>
            <person name="Chandra G."/>
            <person name="Truman W A."/>
        </authorList>
    </citation>
    <scope>NUCLEOTIDE SEQUENCE [LARGE SCALE GENOMIC DNA]</scope>
    <source>
        <strain evidence="2">PS880</strain>
    </source>
</reference>
<evidence type="ECO:0000313" key="3">
    <source>
        <dbReference type="Proteomes" id="UP000375525"/>
    </source>
</evidence>
<dbReference type="InterPro" id="IPR013762">
    <property type="entry name" value="Integrase-like_cat_sf"/>
</dbReference>
<dbReference type="Proteomes" id="UP000375525">
    <property type="component" value="Unassembled WGS sequence"/>
</dbReference>
<organism evidence="2 3">
    <name type="scientific">Pseudomonas fluorescens</name>
    <dbReference type="NCBI Taxonomy" id="294"/>
    <lineage>
        <taxon>Bacteria</taxon>
        <taxon>Pseudomonadati</taxon>
        <taxon>Pseudomonadota</taxon>
        <taxon>Gammaproteobacteria</taxon>
        <taxon>Pseudomonadales</taxon>
        <taxon>Pseudomonadaceae</taxon>
        <taxon>Pseudomonas</taxon>
    </lineage>
</organism>
<sequence length="292" mass="32410">MRVPVYPDDLKRNRGFKSLAKKLQTHWCGPSSVSLLFAQDVLAKGFGYRDYRDLEQSSSLRRAHELPPSEADTRQAIKSAIHIALGSEFHSDLAKLERLVGALPISSLVAFNRMQVALDIIQSFQKTNLVSPLTAEQLRLVEQVIDVSGNLRDQALFACMLAGLRRGEFLMATVQGGNAVYREKLTDINAWESLPSSCGVAVDQYLKSSRVPEGGYIFRSTYDPRKSMSPLMLTKICASWADKAGIEAGLLTPHNVRKSGQDFAIKFALSLGHIPTMSTRAYVEDLLNRPLR</sequence>
<dbReference type="GO" id="GO:0003677">
    <property type="term" value="F:DNA binding"/>
    <property type="evidence" value="ECO:0007669"/>
    <property type="project" value="InterPro"/>
</dbReference>
<dbReference type="SUPFAM" id="SSF56349">
    <property type="entry name" value="DNA breaking-rejoining enzymes"/>
    <property type="match status" value="1"/>
</dbReference>
<dbReference type="Gene3D" id="1.10.443.10">
    <property type="entry name" value="Intergrase catalytic core"/>
    <property type="match status" value="1"/>
</dbReference>
<dbReference type="OrthoDB" id="7033627at2"/>
<dbReference type="AlphaFoldDB" id="A0A5E7I011"/>
<dbReference type="InterPro" id="IPR011010">
    <property type="entry name" value="DNA_brk_join_enz"/>
</dbReference>
<gene>
    <name evidence="2" type="ORF">PS880_01203</name>
</gene>
<accession>A0A5E7I011</accession>
<dbReference type="EMBL" id="CABVIH010000005">
    <property type="protein sequence ID" value="VVO68986.1"/>
    <property type="molecule type" value="Genomic_DNA"/>
</dbReference>
<proteinExistence type="predicted"/>